<dbReference type="Proteomes" id="UP001162087">
    <property type="component" value="Chromosome 8"/>
</dbReference>
<dbReference type="InterPro" id="IPR015720">
    <property type="entry name" value="Emp24-like"/>
</dbReference>
<dbReference type="PANTHER" id="PTHR22811">
    <property type="entry name" value="TRANSMEMBRANE EMP24 DOMAIN-CONTAINING PROTEIN"/>
    <property type="match status" value="1"/>
</dbReference>
<dbReference type="EMBL" id="OX365903">
    <property type="protein sequence ID" value="CAI4063840.1"/>
    <property type="molecule type" value="Genomic_DNA"/>
</dbReference>
<dbReference type="SMART" id="SM01190">
    <property type="entry name" value="EMP24_GP25L"/>
    <property type="match status" value="1"/>
</dbReference>
<protein>
    <submittedName>
        <fullName evidence="1">Uncharacterized protein</fullName>
    </submittedName>
</protein>
<dbReference type="InterPro" id="IPR009038">
    <property type="entry name" value="GOLD_dom"/>
</dbReference>
<evidence type="ECO:0000313" key="2">
    <source>
        <dbReference type="Proteomes" id="UP001162087"/>
    </source>
</evidence>
<evidence type="ECO:0000313" key="1">
    <source>
        <dbReference type="EMBL" id="CAI4063840.1"/>
    </source>
</evidence>
<proteinExistence type="predicted"/>
<dbReference type="GO" id="GO:0005737">
    <property type="term" value="C:cytoplasm"/>
    <property type="evidence" value="ECO:0007669"/>
    <property type="project" value="GOC"/>
</dbReference>
<keyword evidence="2" id="KW-1185">Reference proteome</keyword>
<dbReference type="GO" id="GO:0006888">
    <property type="term" value="P:endoplasmic reticulum to Golgi vesicle-mediated transport"/>
    <property type="evidence" value="ECO:0007669"/>
    <property type="project" value="UniProtKB-ARBA"/>
</dbReference>
<dbReference type="Pfam" id="PF01105">
    <property type="entry name" value="EMP24_GP25L"/>
    <property type="match status" value="1"/>
</dbReference>
<dbReference type="GO" id="GO:0016020">
    <property type="term" value="C:membrane"/>
    <property type="evidence" value="ECO:0007669"/>
    <property type="project" value="UniProtKB-SubCell"/>
</dbReference>
<dbReference type="PROSITE" id="PS50866">
    <property type="entry name" value="GOLD"/>
    <property type="match status" value="1"/>
</dbReference>
<organism evidence="1 2">
    <name type="scientific">Saccharomyces kudriavzevii (strain ATCC MYA-4449 / AS 2.2408 / CBS 8840 / NBRC 1802 / NCYC 2889)</name>
    <name type="common">Yeast</name>
    <dbReference type="NCBI Taxonomy" id="226230"/>
    <lineage>
        <taxon>Eukaryota</taxon>
        <taxon>Fungi</taxon>
        <taxon>Dikarya</taxon>
        <taxon>Ascomycota</taxon>
        <taxon>Saccharomycotina</taxon>
        <taxon>Saccharomycetes</taxon>
        <taxon>Saccharomycetales</taxon>
        <taxon>Saccharomycetaceae</taxon>
        <taxon>Saccharomyces</taxon>
    </lineage>
</organism>
<reference evidence="1" key="1">
    <citation type="submission" date="2022-10" db="EMBL/GenBank/DDBJ databases">
        <authorList>
            <person name="Byrne P K."/>
        </authorList>
    </citation>
    <scope>NUCLEOTIDE SEQUENCE</scope>
    <source>
        <strain evidence="1">IFO1802</strain>
    </source>
</reference>
<accession>A0AA35JLR1</accession>
<sequence>MKCVLVYGFCLLFALAEGVEGVHFYAKSGETKCFYEHLSKGNLLIGDLDLYAEKNGLFEEDSEASISITVDESFDNDHRVLNQKNSHTGDFTFTALDTGEHRVCFTPSYNKKSSPLRIFIELEIGNVEALDSRRKQDMNSLKGRVTQLTQRLSSIRKEQDTIRGKEAEFRNRSESANSKIMSWSALQFLVLVGTCIFQLRYLKNFFVKQKVV</sequence>
<name>A0AA35JLR1_SACK1</name>
<dbReference type="OrthoDB" id="3427at2759"/>
<gene>
    <name evidence="1" type="primary">SKDI08G1560</name>
    <name evidence="1" type="ORF">SKDI_08G1560</name>
</gene>